<name>A0A1Y2FLC7_PROLT</name>
<reference evidence="11 12" key="1">
    <citation type="submission" date="2016-07" db="EMBL/GenBank/DDBJ databases">
        <title>Pervasive Adenine N6-methylation of Active Genes in Fungi.</title>
        <authorList>
            <consortium name="DOE Joint Genome Institute"/>
            <person name="Mondo S.J."/>
            <person name="Dannebaum R.O."/>
            <person name="Kuo R.C."/>
            <person name="Labutti K."/>
            <person name="Haridas S."/>
            <person name="Kuo A."/>
            <person name="Salamov A."/>
            <person name="Ahrendt S.R."/>
            <person name="Lipzen A."/>
            <person name="Sullivan W."/>
            <person name="Andreopoulos W.B."/>
            <person name="Clum A."/>
            <person name="Lindquist E."/>
            <person name="Daum C."/>
            <person name="Ramamoorthy G.K."/>
            <person name="Gryganskyi A."/>
            <person name="Culley D."/>
            <person name="Magnuson J.K."/>
            <person name="James T.Y."/>
            <person name="O'Malley M.A."/>
            <person name="Stajich J.E."/>
            <person name="Spatafora J.W."/>
            <person name="Visel A."/>
            <person name="Grigoriev I.V."/>
        </authorList>
    </citation>
    <scope>NUCLEOTIDE SEQUENCE [LARGE SCALE GENOMIC DNA]</scope>
    <source>
        <strain evidence="11 12">12-1054</strain>
    </source>
</reference>
<protein>
    <recommendedName>
        <fullName evidence="3">protein-histidine N-methyltransferase</fullName>
        <ecNumber evidence="3">2.1.1.85</ecNumber>
    </recommendedName>
</protein>
<dbReference type="EC" id="2.1.1.85" evidence="3"/>
<proteinExistence type="inferred from homology"/>
<dbReference type="PANTHER" id="PTHR14614:SF39">
    <property type="entry name" value="HISTIDINE PROTEIN METHYLTRANSFERASE 1 HOMOLOG"/>
    <property type="match status" value="1"/>
</dbReference>
<evidence type="ECO:0000256" key="4">
    <source>
        <dbReference type="ARBA" id="ARBA00022490"/>
    </source>
</evidence>
<evidence type="ECO:0000256" key="6">
    <source>
        <dbReference type="ARBA" id="ARBA00022679"/>
    </source>
</evidence>
<evidence type="ECO:0000256" key="5">
    <source>
        <dbReference type="ARBA" id="ARBA00022603"/>
    </source>
</evidence>
<keyword evidence="4" id="KW-0963">Cytoplasm</keyword>
<dbReference type="GeneID" id="63787684"/>
<gene>
    <name evidence="11" type="ORF">BCR37DRAFT_391969</name>
</gene>
<keyword evidence="12" id="KW-1185">Reference proteome</keyword>
<dbReference type="OMA" id="NLLLTWH"/>
<dbReference type="RefSeq" id="XP_040726405.1">
    <property type="nucleotide sequence ID" value="XM_040871085.1"/>
</dbReference>
<dbReference type="GO" id="GO:0032259">
    <property type="term" value="P:methylation"/>
    <property type="evidence" value="ECO:0007669"/>
    <property type="project" value="UniProtKB-KW"/>
</dbReference>
<dbReference type="OrthoDB" id="1723750at2759"/>
<keyword evidence="8" id="KW-0539">Nucleus</keyword>
<dbReference type="PANTHER" id="PTHR14614">
    <property type="entry name" value="HEPATOCELLULAR CARCINOMA-ASSOCIATED ANTIGEN"/>
    <property type="match status" value="1"/>
</dbReference>
<dbReference type="GO" id="GO:0018064">
    <property type="term" value="F:protein-L-histidine N-tele-methyltransferase activity"/>
    <property type="evidence" value="ECO:0007669"/>
    <property type="project" value="UniProtKB-EC"/>
</dbReference>
<comment type="similarity">
    <text evidence="9">Belongs to the methyltransferase superfamily. METTL18 family.</text>
</comment>
<evidence type="ECO:0000256" key="2">
    <source>
        <dbReference type="ARBA" id="ARBA00004496"/>
    </source>
</evidence>
<keyword evidence="7" id="KW-0949">S-adenosyl-L-methionine</keyword>
<evidence type="ECO:0000313" key="12">
    <source>
        <dbReference type="Proteomes" id="UP000193685"/>
    </source>
</evidence>
<feature type="region of interest" description="Disordered" evidence="10">
    <location>
        <begin position="1"/>
        <end position="27"/>
    </location>
</feature>
<dbReference type="Proteomes" id="UP000193685">
    <property type="component" value="Unassembled WGS sequence"/>
</dbReference>
<evidence type="ECO:0000256" key="10">
    <source>
        <dbReference type="SAM" id="MobiDB-lite"/>
    </source>
</evidence>
<feature type="compositionally biased region" description="Basic and acidic residues" evidence="10">
    <location>
        <begin position="18"/>
        <end position="27"/>
    </location>
</feature>
<dbReference type="GO" id="GO:0005634">
    <property type="term" value="C:nucleus"/>
    <property type="evidence" value="ECO:0007669"/>
    <property type="project" value="UniProtKB-SubCell"/>
</dbReference>
<evidence type="ECO:0000313" key="11">
    <source>
        <dbReference type="EMBL" id="ORY84387.1"/>
    </source>
</evidence>
<accession>A0A1Y2FLC7</accession>
<evidence type="ECO:0000256" key="7">
    <source>
        <dbReference type="ARBA" id="ARBA00022691"/>
    </source>
</evidence>
<evidence type="ECO:0000256" key="8">
    <source>
        <dbReference type="ARBA" id="ARBA00023242"/>
    </source>
</evidence>
<organism evidence="11 12">
    <name type="scientific">Protomyces lactucae-debilis</name>
    <dbReference type="NCBI Taxonomy" id="2754530"/>
    <lineage>
        <taxon>Eukaryota</taxon>
        <taxon>Fungi</taxon>
        <taxon>Dikarya</taxon>
        <taxon>Ascomycota</taxon>
        <taxon>Taphrinomycotina</taxon>
        <taxon>Taphrinomycetes</taxon>
        <taxon>Taphrinales</taxon>
        <taxon>Protomycetaceae</taxon>
        <taxon>Protomyces</taxon>
    </lineage>
</organism>
<sequence>MSFSFGFSGDDYDEAESETARLEQGHDADQTVSLIPAQRHTLADLVAALPRTLAYSTLTLGGRLIPRRELWDIKHQLMSGDAAIADSAAEEAMAYMAKDDVIHGLYEGGFKTWECSLDLAEQVPGQLPAHAIELGCGTALPTLCLLDAALEQKYAMRLTVQDYNLSVLQLATIPNLFLVWLRRQNPSAFEKEGEVQVSDEQVAQFQRGLSALGIQVDGMTGAWSPAMLDLLQPVSPVCVLASETIYAPSALLAFLRLLQGLLEGGRGEGRIAAKHVYFGVGGGIRAFMEGCAGHGLVCESVYEVEQGVRRCVLLVRSTGA</sequence>
<dbReference type="STRING" id="56484.A0A1Y2FLC7"/>
<dbReference type="EMBL" id="MCFI01000006">
    <property type="protein sequence ID" value="ORY84387.1"/>
    <property type="molecule type" value="Genomic_DNA"/>
</dbReference>
<evidence type="ECO:0000256" key="9">
    <source>
        <dbReference type="ARBA" id="ARBA00038126"/>
    </source>
</evidence>
<evidence type="ECO:0000256" key="1">
    <source>
        <dbReference type="ARBA" id="ARBA00004123"/>
    </source>
</evidence>
<dbReference type="InterPro" id="IPR019410">
    <property type="entry name" value="Methyltransf_16"/>
</dbReference>
<comment type="caution">
    <text evidence="11">The sequence shown here is derived from an EMBL/GenBank/DDBJ whole genome shotgun (WGS) entry which is preliminary data.</text>
</comment>
<evidence type="ECO:0000256" key="3">
    <source>
        <dbReference type="ARBA" id="ARBA00012533"/>
    </source>
</evidence>
<dbReference type="GO" id="GO:0005737">
    <property type="term" value="C:cytoplasm"/>
    <property type="evidence" value="ECO:0007669"/>
    <property type="project" value="UniProtKB-SubCell"/>
</dbReference>
<dbReference type="AlphaFoldDB" id="A0A1Y2FLC7"/>
<dbReference type="Gene3D" id="3.40.50.150">
    <property type="entry name" value="Vaccinia Virus protein VP39"/>
    <property type="match status" value="1"/>
</dbReference>
<dbReference type="InterPro" id="IPR029063">
    <property type="entry name" value="SAM-dependent_MTases_sf"/>
</dbReference>
<keyword evidence="5" id="KW-0489">Methyltransferase</keyword>
<comment type="subcellular location">
    <subcellularLocation>
        <location evidence="2">Cytoplasm</location>
    </subcellularLocation>
    <subcellularLocation>
        <location evidence="1">Nucleus</location>
    </subcellularLocation>
</comment>
<keyword evidence="6" id="KW-0808">Transferase</keyword>